<reference evidence="1 2" key="1">
    <citation type="journal article" date="2020" name="BMC Genomics">
        <title>Intraspecific diversification of the crop wild relative Brassica cretica Lam. using demographic model selection.</title>
        <authorList>
            <person name="Kioukis A."/>
            <person name="Michalopoulou V.A."/>
            <person name="Briers L."/>
            <person name="Pirintsos S."/>
            <person name="Studholme D.J."/>
            <person name="Pavlidis P."/>
            <person name="Sarris P.F."/>
        </authorList>
    </citation>
    <scope>NUCLEOTIDE SEQUENCE [LARGE SCALE GENOMIC DNA]</scope>
    <source>
        <strain evidence="2">cv. PFS-1207/04</strain>
    </source>
</reference>
<accession>A0ABQ7AS65</accession>
<comment type="caution">
    <text evidence="1">The sequence shown here is derived from an EMBL/GenBank/DDBJ whole genome shotgun (WGS) entry which is preliminary data.</text>
</comment>
<proteinExistence type="predicted"/>
<evidence type="ECO:0000313" key="1">
    <source>
        <dbReference type="EMBL" id="KAF3516976.1"/>
    </source>
</evidence>
<sequence>MCYFRYLPSIYLHYGRIYIEDKLKYTRLTVNTNKKKPLSSLPYPQAVKVFSSLFSSGHRRWRAWSPEAASSPLHFCNLLWFAIFPCHCRFARFCGWCSGSVSLDLLRGSLDLWLGASVLEFRHGGEGSWAAGVGPSTSLSSSSVSAFCEVVFVVERSHGFLPFPCLASRIGRGFDLGSREVIDFFYRFVHRGLMAVWLSSFCDSMSATSSRMVGSLPSGQDVDLKRQCVICLSFGDGDLFLLCSSMCMSCQWCDQVVRVLDLCFPWRLVLFARPWLCWCLAAERIIGQTNFYRVMTLGFTVASPSAASGLFRLGEASGCSDNSMKIQAKRNVRTAMVGSGQVLLDSDKTVELFGPSIRCVNANNCPCAWELNGLQRWEFRKSLQPTASEPTDKDVELRMELLTKLKSVLQGQVRRGLGASLGAGGRVCKLRARPYGFGTDVYGPYGSVWTCPDPKVHNSTISEVMKLAGLDCKGKGSHDHEPRLICGQIRRSLRRVNHSTTLAGLDCKGKGSHDHEPRLICGQIRRSLRRANHSTALV</sequence>
<gene>
    <name evidence="1" type="ORF">DY000_02061647</name>
</gene>
<name>A0ABQ7AS65_BRACR</name>
<protein>
    <submittedName>
        <fullName evidence="1">Uncharacterized protein</fullName>
    </submittedName>
</protein>
<evidence type="ECO:0000313" key="2">
    <source>
        <dbReference type="Proteomes" id="UP000266723"/>
    </source>
</evidence>
<dbReference type="EMBL" id="QGKV02001556">
    <property type="protein sequence ID" value="KAF3516976.1"/>
    <property type="molecule type" value="Genomic_DNA"/>
</dbReference>
<dbReference type="Proteomes" id="UP000266723">
    <property type="component" value="Unassembled WGS sequence"/>
</dbReference>
<keyword evidence="2" id="KW-1185">Reference proteome</keyword>
<organism evidence="1 2">
    <name type="scientific">Brassica cretica</name>
    <name type="common">Mustard</name>
    <dbReference type="NCBI Taxonomy" id="69181"/>
    <lineage>
        <taxon>Eukaryota</taxon>
        <taxon>Viridiplantae</taxon>
        <taxon>Streptophyta</taxon>
        <taxon>Embryophyta</taxon>
        <taxon>Tracheophyta</taxon>
        <taxon>Spermatophyta</taxon>
        <taxon>Magnoliopsida</taxon>
        <taxon>eudicotyledons</taxon>
        <taxon>Gunneridae</taxon>
        <taxon>Pentapetalae</taxon>
        <taxon>rosids</taxon>
        <taxon>malvids</taxon>
        <taxon>Brassicales</taxon>
        <taxon>Brassicaceae</taxon>
        <taxon>Brassiceae</taxon>
        <taxon>Brassica</taxon>
    </lineage>
</organism>